<evidence type="ECO:0000313" key="2">
    <source>
        <dbReference type="Proteomes" id="UP000076858"/>
    </source>
</evidence>
<dbReference type="AlphaFoldDB" id="A0A164NFN2"/>
<dbReference type="PANTHER" id="PTHR31594">
    <property type="entry name" value="AIG1-TYPE G DOMAIN-CONTAINING PROTEIN"/>
    <property type="match status" value="1"/>
</dbReference>
<reference evidence="1 2" key="1">
    <citation type="submission" date="2016-03" db="EMBL/GenBank/DDBJ databases">
        <title>EvidentialGene: Evidence-directed Construction of Genes on Genomes.</title>
        <authorList>
            <person name="Gilbert D.G."/>
            <person name="Choi J.-H."/>
            <person name="Mockaitis K."/>
            <person name="Colbourne J."/>
            <person name="Pfrender M."/>
        </authorList>
    </citation>
    <scope>NUCLEOTIDE SEQUENCE [LARGE SCALE GENOMIC DNA]</scope>
    <source>
        <strain evidence="1 2">Xinb3</strain>
        <tissue evidence="1">Complete organism</tissue>
    </source>
</reference>
<dbReference type="PANTHER" id="PTHR31594:SF14">
    <property type="entry name" value="FIBRONECTIN TYPE-III DOMAIN-CONTAINING PROTEIN"/>
    <property type="match status" value="1"/>
</dbReference>
<dbReference type="InterPro" id="IPR052090">
    <property type="entry name" value="Cytolytic_pore-forming_toxin"/>
</dbReference>
<keyword evidence="2" id="KW-1185">Reference proteome</keyword>
<organism evidence="1 2">
    <name type="scientific">Daphnia magna</name>
    <dbReference type="NCBI Taxonomy" id="35525"/>
    <lineage>
        <taxon>Eukaryota</taxon>
        <taxon>Metazoa</taxon>
        <taxon>Ecdysozoa</taxon>
        <taxon>Arthropoda</taxon>
        <taxon>Crustacea</taxon>
        <taxon>Branchiopoda</taxon>
        <taxon>Diplostraca</taxon>
        <taxon>Cladocera</taxon>
        <taxon>Anomopoda</taxon>
        <taxon>Daphniidae</taxon>
        <taxon>Daphnia</taxon>
    </lineage>
</organism>
<dbReference type="EMBL" id="LRGB01002860">
    <property type="protein sequence ID" value="KZS05913.1"/>
    <property type="molecule type" value="Genomic_DNA"/>
</dbReference>
<evidence type="ECO:0000313" key="1">
    <source>
        <dbReference type="EMBL" id="KZS05913.1"/>
    </source>
</evidence>
<comment type="caution">
    <text evidence="1">The sequence shown here is derived from an EMBL/GenBank/DDBJ whole genome shotgun (WGS) entry which is preliminary data.</text>
</comment>
<proteinExistence type="predicted"/>
<accession>A0A164NFN2</accession>
<sequence length="335" mass="37731">MMDTDVIAQHYTKMVVLGGAFQIGDLYDYRNDRIVTGRQCWDSDEIARASTIRDQFTLKIKSPDSGSTSNKRENVGLDEHLQASVMAGLIEKYRGAAKYLSNRASPLEASQVLICRAKSRKVSLDLQTLMSQDVPHLVESKNEVESSTSKTLPTHVVVGVTYGAEAYCVLALESDEHAQEKDQEYLSEIASKMEAALSKSLDFYGFKDLFNEEERKQLTRIKCRLYVDLQTSPFQEGSVFSTFKQCHKLIEQVRKGDIRNKKIVPIAVLLCPLKAIMGPAVGVYPEYQDVDSELLDRCCRTWEALDSICANFRQIQTAGAKSFWEQRCGGTPNWQ</sequence>
<dbReference type="Proteomes" id="UP000076858">
    <property type="component" value="Unassembled WGS sequence"/>
</dbReference>
<name>A0A164NFN2_9CRUS</name>
<protein>
    <submittedName>
        <fullName evidence="1">Uncharacterized protein</fullName>
    </submittedName>
</protein>
<gene>
    <name evidence="1" type="ORF">APZ42_030901</name>
</gene>
<dbReference type="STRING" id="35525.A0A164NFN2"/>